<organism evidence="6 7">
    <name type="scientific">Micromonospora endophytica</name>
    <dbReference type="NCBI Taxonomy" id="515350"/>
    <lineage>
        <taxon>Bacteria</taxon>
        <taxon>Bacillati</taxon>
        <taxon>Actinomycetota</taxon>
        <taxon>Actinomycetes</taxon>
        <taxon>Micromonosporales</taxon>
        <taxon>Micromonosporaceae</taxon>
        <taxon>Micromonospora</taxon>
    </lineage>
</organism>
<dbReference type="InterPro" id="IPR027417">
    <property type="entry name" value="P-loop_NTPase"/>
</dbReference>
<dbReference type="Gene3D" id="3.40.50.300">
    <property type="entry name" value="P-loop containing nucleotide triphosphate hydrolases"/>
    <property type="match status" value="2"/>
</dbReference>
<protein>
    <recommendedName>
        <fullName evidence="3">Nuclease SbcCD subunit C</fullName>
    </recommendedName>
</protein>
<dbReference type="EMBL" id="POTX01000001">
    <property type="protein sequence ID" value="PZG01157.1"/>
    <property type="molecule type" value="Genomic_DNA"/>
</dbReference>
<dbReference type="InterPro" id="IPR003395">
    <property type="entry name" value="RecF/RecN/SMC_N"/>
</dbReference>
<evidence type="ECO:0000256" key="1">
    <source>
        <dbReference type="ARBA" id="ARBA00006930"/>
    </source>
</evidence>
<feature type="region of interest" description="Disordered" evidence="4">
    <location>
        <begin position="140"/>
        <end position="161"/>
    </location>
</feature>
<dbReference type="Proteomes" id="UP000248627">
    <property type="component" value="Unassembled WGS sequence"/>
</dbReference>
<comment type="subunit">
    <text evidence="2">Heterodimer of SbcC and SbcD.</text>
</comment>
<dbReference type="OrthoDB" id="4428168at2"/>
<evidence type="ECO:0000259" key="5">
    <source>
        <dbReference type="Pfam" id="PF02463"/>
    </source>
</evidence>
<dbReference type="SUPFAM" id="SSF52540">
    <property type="entry name" value="P-loop containing nucleoside triphosphate hydrolases"/>
    <property type="match status" value="1"/>
</dbReference>
<proteinExistence type="inferred from homology"/>
<reference evidence="6 7" key="1">
    <citation type="submission" date="2018-01" db="EMBL/GenBank/DDBJ databases">
        <title>Draft genome sequence of Jishengella endophytica.</title>
        <authorList>
            <person name="Sahin N."/>
            <person name="Ay H."/>
            <person name="Saygin H."/>
        </authorList>
    </citation>
    <scope>NUCLEOTIDE SEQUENCE [LARGE SCALE GENOMIC DNA]</scope>
    <source>
        <strain evidence="6 7">DSM 45430</strain>
    </source>
</reference>
<dbReference type="PANTHER" id="PTHR32114">
    <property type="entry name" value="ABC TRANSPORTER ABCH.3"/>
    <property type="match status" value="1"/>
</dbReference>
<comment type="similarity">
    <text evidence="1">Belongs to the SMC family. SbcC subfamily.</text>
</comment>
<dbReference type="PANTHER" id="PTHR32114:SF2">
    <property type="entry name" value="ABC TRANSPORTER ABCH.3"/>
    <property type="match status" value="1"/>
</dbReference>
<name>A0A2W2DVE1_9ACTN</name>
<evidence type="ECO:0000313" key="6">
    <source>
        <dbReference type="EMBL" id="PZG01157.1"/>
    </source>
</evidence>
<comment type="caution">
    <text evidence="6">The sequence shown here is derived from an EMBL/GenBank/DDBJ whole genome shotgun (WGS) entry which is preliminary data.</text>
</comment>
<dbReference type="AlphaFoldDB" id="A0A2W2DVE1"/>
<accession>A0A2W2DVE1</accession>
<keyword evidence="7" id="KW-1185">Reference proteome</keyword>
<evidence type="ECO:0000256" key="3">
    <source>
        <dbReference type="ARBA" id="ARBA00013368"/>
    </source>
</evidence>
<sequence length="913" mass="99880">MILLADHCTRQLRRVNGLTLLSRRGVLVSLSVRRVEYASVANDASCPDADIWAHHPVCCEHAGRHSTSGPAPIRLPWRERRRLSIPPSLARRQHVTVDPHADSVDQLILDQLDQSELPEPAKDLVFAALLGSEDLASALDGAAPRRPAPPSPDTEDPEPIGTYLNSIEVTGFRGIGPTATLTLVPGPGLTIVTGRNGSGKSSFAEAAEFALTGQNKRWAGRSAVWQEGWRNLHATENPRIHVRLGIEGHRNGASVECSWAPGADLDDRTSFLQISGERRQSVADLGWEQPLELYRPFLSYSELGGLLSGRPSEMHDSLHRILGLSRLVDIEAMLKTARKEMDDRRKLAAAQLPALRATLVAHPDPRARRAEQALSGKSADLDELAALVTADEPDSDTTSVPLRQLDVLDLPERDGLVREVERLQGALREIDDLAGTPVEQARSLAKLIGDALRHHHSHPGQPCPVCGGRTLDEAWAEQAQKQLHHLTDRAERLDEAHRLERESRHALRIWLSTLPPVLALDLSAEGVESGDARVAWQHWDELIGSADPHKIAHAALVAFDALAAALQPVKVAARQALERRQAAWQPLADQIRVWIDTEKTSREAAQAYVALKAAVTWLQKAGGKIRNDKLAPVAADATEIWNTLRQQSNVDLGAIQLAGTGTSRRVDLKVNVDGVPGAALGVMSQGELHSLALALFLPRATMPESPFRFLVIDDPVQSMDPAKVYGLARVLDQVAKHRQVIVFTHDDRLPAAVRHLQLDARIRIVSRLARSQVTVTGDKHGDPARRYLDDAMTIARDEGMTEEVRRPVVCNLIRDAIEYTCHERIRTRDFQAGRTVAETEAAISDAQGLRPTLALALLSDHKRADELHLPLQKLHHAAPRVVTVANRGAHGGASGDLAALVTDARAVVERLSK</sequence>
<evidence type="ECO:0000256" key="2">
    <source>
        <dbReference type="ARBA" id="ARBA00011322"/>
    </source>
</evidence>
<feature type="domain" description="RecF/RecN/SMC N-terminal" evidence="5">
    <location>
        <begin position="163"/>
        <end position="749"/>
    </location>
</feature>
<evidence type="ECO:0000256" key="4">
    <source>
        <dbReference type="SAM" id="MobiDB-lite"/>
    </source>
</evidence>
<gene>
    <name evidence="6" type="ORF">C1I93_00110</name>
</gene>
<dbReference type="Pfam" id="PF02463">
    <property type="entry name" value="SMC_N"/>
    <property type="match status" value="1"/>
</dbReference>
<evidence type="ECO:0000313" key="7">
    <source>
        <dbReference type="Proteomes" id="UP000248627"/>
    </source>
</evidence>